<organism evidence="1 2">
    <name type="scientific">Pseudocitrobacter vendiensis</name>
    <dbReference type="NCBI Taxonomy" id="2488306"/>
    <lineage>
        <taxon>Bacteria</taxon>
        <taxon>Pseudomonadati</taxon>
        <taxon>Pseudomonadota</taxon>
        <taxon>Gammaproteobacteria</taxon>
        <taxon>Enterobacterales</taxon>
        <taxon>Enterobacteriaceae</taxon>
        <taxon>Pseudocitrobacter</taxon>
    </lineage>
</organism>
<sequence>MIELFSLIARPDVTLSFTLRRNMLHVVRLGGGICQVIGFDERTQVVVFTVMHNVVEIDSIYRVRLTSSCLIQYLYATF</sequence>
<protein>
    <submittedName>
        <fullName evidence="1">Uncharacterized protein</fullName>
    </submittedName>
</protein>
<comment type="caution">
    <text evidence="1">The sequence shown here is derived from an EMBL/GenBank/DDBJ whole genome shotgun (WGS) entry which is preliminary data.</text>
</comment>
<evidence type="ECO:0000313" key="1">
    <source>
        <dbReference type="EMBL" id="CAH6660105.1"/>
    </source>
</evidence>
<dbReference type="Proteomes" id="UP001152651">
    <property type="component" value="Unassembled WGS sequence"/>
</dbReference>
<reference evidence="1" key="1">
    <citation type="submission" date="2022-05" db="EMBL/GenBank/DDBJ databases">
        <authorList>
            <person name="Blom J."/>
        </authorList>
    </citation>
    <scope>NUCLEOTIDE SEQUENCE</scope>
    <source>
        <strain evidence="1">Type strain: CPO20170097</strain>
    </source>
</reference>
<accession>A0ABN8TBA0</accession>
<proteinExistence type="predicted"/>
<keyword evidence="2" id="KW-1185">Reference proteome</keyword>
<evidence type="ECO:0000313" key="2">
    <source>
        <dbReference type="Proteomes" id="UP001152651"/>
    </source>
</evidence>
<dbReference type="EMBL" id="CALSBS010000011">
    <property type="protein sequence ID" value="CAH6660105.1"/>
    <property type="molecule type" value="Genomic_DNA"/>
</dbReference>
<name>A0ABN8TBA0_9ENTR</name>
<gene>
    <name evidence="1" type="ORF">FBBNIHIM_13355</name>
</gene>